<accession>A0A9P6J306</accession>
<dbReference type="PROSITE" id="PS00687">
    <property type="entry name" value="ALDEHYDE_DEHYDR_GLU"/>
    <property type="match status" value="1"/>
</dbReference>
<dbReference type="InterPro" id="IPR016162">
    <property type="entry name" value="Ald_DH_N"/>
</dbReference>
<dbReference type="FunFam" id="3.40.605.10:FF:000004">
    <property type="entry name" value="Aldehyde dehydrogenase"/>
    <property type="match status" value="1"/>
</dbReference>
<dbReference type="SUPFAM" id="SSF53720">
    <property type="entry name" value="ALDH-like"/>
    <property type="match status" value="1"/>
</dbReference>
<dbReference type="InterPro" id="IPR012394">
    <property type="entry name" value="Aldehyde_DH_NAD(P)"/>
</dbReference>
<feature type="domain" description="Aldehyde dehydrogenase" evidence="5">
    <location>
        <begin position="10"/>
        <end position="367"/>
    </location>
</feature>
<dbReference type="Gene3D" id="3.40.605.10">
    <property type="entry name" value="Aldehyde Dehydrogenase, Chain A, domain 1"/>
    <property type="match status" value="1"/>
</dbReference>
<comment type="similarity">
    <text evidence="1 4">Belongs to the aldehyde dehydrogenase family.</text>
</comment>
<dbReference type="AlphaFoldDB" id="A0A9P6J306"/>
<dbReference type="Proteomes" id="UP000749646">
    <property type="component" value="Unassembled WGS sequence"/>
</dbReference>
<evidence type="ECO:0000256" key="2">
    <source>
        <dbReference type="ARBA" id="ARBA00023002"/>
    </source>
</evidence>
<dbReference type="Pfam" id="PF00171">
    <property type="entry name" value="Aldedh"/>
    <property type="match status" value="1"/>
</dbReference>
<evidence type="ECO:0000256" key="1">
    <source>
        <dbReference type="ARBA" id="ARBA00009986"/>
    </source>
</evidence>
<dbReference type="InterPro" id="IPR016163">
    <property type="entry name" value="Ald_DH_C"/>
</dbReference>
<dbReference type="GO" id="GO:0005737">
    <property type="term" value="C:cytoplasm"/>
    <property type="evidence" value="ECO:0007669"/>
    <property type="project" value="TreeGrafter"/>
</dbReference>
<evidence type="ECO:0000259" key="5">
    <source>
        <dbReference type="Pfam" id="PF00171"/>
    </source>
</evidence>
<dbReference type="InterPro" id="IPR015590">
    <property type="entry name" value="Aldehyde_DH_dom"/>
</dbReference>
<keyword evidence="2 4" id="KW-0560">Oxidoreductase</keyword>
<dbReference type="PANTHER" id="PTHR43570">
    <property type="entry name" value="ALDEHYDE DEHYDROGENASE"/>
    <property type="match status" value="1"/>
</dbReference>
<dbReference type="CDD" id="cd07087">
    <property type="entry name" value="ALDH_F3-13-14_CALDH-like"/>
    <property type="match status" value="1"/>
</dbReference>
<dbReference type="Gene3D" id="3.40.309.10">
    <property type="entry name" value="Aldehyde Dehydrogenase, Chain A, domain 2"/>
    <property type="match status" value="1"/>
</dbReference>
<evidence type="ECO:0000313" key="7">
    <source>
        <dbReference type="Proteomes" id="UP000749646"/>
    </source>
</evidence>
<dbReference type="GO" id="GO:0006081">
    <property type="term" value="P:aldehyde metabolic process"/>
    <property type="evidence" value="ECO:0007669"/>
    <property type="project" value="InterPro"/>
</dbReference>
<protein>
    <submittedName>
        <fullName evidence="6">Aldehyde dehydrogenase</fullName>
    </submittedName>
</protein>
<dbReference type="InterPro" id="IPR016161">
    <property type="entry name" value="Ald_DH/histidinol_DH"/>
</dbReference>
<name>A0A9P6J306_9FUNG</name>
<dbReference type="EMBL" id="JAAAHW010006738">
    <property type="protein sequence ID" value="KAF9955729.1"/>
    <property type="molecule type" value="Genomic_DNA"/>
</dbReference>
<keyword evidence="7" id="KW-1185">Reference proteome</keyword>
<gene>
    <name evidence="6" type="primary">ALDH3B2_1</name>
    <name evidence="6" type="ORF">BGZ65_003203</name>
</gene>
<comment type="caution">
    <text evidence="6">The sequence shown here is derived from an EMBL/GenBank/DDBJ whole genome shotgun (WGS) entry which is preliminary data.</text>
</comment>
<evidence type="ECO:0000256" key="4">
    <source>
        <dbReference type="RuleBase" id="RU003345"/>
    </source>
</evidence>
<feature type="active site" evidence="3">
    <location>
        <position position="221"/>
    </location>
</feature>
<dbReference type="InterPro" id="IPR029510">
    <property type="entry name" value="Ald_DH_CS_GLU"/>
</dbReference>
<sequence length="367" mass="41017">MSASFLRFHNDAEILEAIETSRQTFKAGYTKSLKFRRHQLEQLWRLLDDNTDQICDAVYKDLHKNKMESILGELIPSKEEINDALEHLDEWAKDEHVKPSLPNRFGVTCLTRKEPKGTVLIIAPWNYPVFLTIGPMVGAIAAGCTAVIKPSEVAPNTAQILTDLLPRYLDSRAYIIINGAVHETTRLLEHKWDHIFYTGNGTVGKIIMKAAAQHLTSVTLELGGKSPVIVDENANMAVVANRIAFGKSFNAGQTCVGPDYLLLTAKAEEKLIPALKKAWTDMLGPDPQTSPDYARIINNRHFHRLTKVLDENKSGEIVIGGQTDEKDLYIAPTVIRNVDREDKLMEDEIFGPLLPLIRVADVDDAIE</sequence>
<dbReference type="GO" id="GO:0004029">
    <property type="term" value="F:aldehyde dehydrogenase (NAD+) activity"/>
    <property type="evidence" value="ECO:0007669"/>
    <property type="project" value="TreeGrafter"/>
</dbReference>
<evidence type="ECO:0000256" key="3">
    <source>
        <dbReference type="PROSITE-ProRule" id="PRU10007"/>
    </source>
</evidence>
<evidence type="ECO:0000313" key="6">
    <source>
        <dbReference type="EMBL" id="KAF9955729.1"/>
    </source>
</evidence>
<reference evidence="6" key="1">
    <citation type="journal article" date="2020" name="Fungal Divers.">
        <title>Resolving the Mortierellaceae phylogeny through synthesis of multi-gene phylogenetics and phylogenomics.</title>
        <authorList>
            <person name="Vandepol N."/>
            <person name="Liber J."/>
            <person name="Desiro A."/>
            <person name="Na H."/>
            <person name="Kennedy M."/>
            <person name="Barry K."/>
            <person name="Grigoriev I.V."/>
            <person name="Miller A.N."/>
            <person name="O'Donnell K."/>
            <person name="Stajich J.E."/>
            <person name="Bonito G."/>
        </authorList>
    </citation>
    <scope>NUCLEOTIDE SEQUENCE</scope>
    <source>
        <strain evidence="6">MES-2147</strain>
    </source>
</reference>
<dbReference type="PANTHER" id="PTHR43570:SF16">
    <property type="entry name" value="ALDEHYDE DEHYDROGENASE TYPE III, ISOFORM Q"/>
    <property type="match status" value="1"/>
</dbReference>
<proteinExistence type="inferred from homology"/>
<dbReference type="OrthoDB" id="440325at2759"/>
<organism evidence="6 7">
    <name type="scientific">Modicella reniformis</name>
    <dbReference type="NCBI Taxonomy" id="1440133"/>
    <lineage>
        <taxon>Eukaryota</taxon>
        <taxon>Fungi</taxon>
        <taxon>Fungi incertae sedis</taxon>
        <taxon>Mucoromycota</taxon>
        <taxon>Mortierellomycotina</taxon>
        <taxon>Mortierellomycetes</taxon>
        <taxon>Mortierellales</taxon>
        <taxon>Mortierellaceae</taxon>
        <taxon>Modicella</taxon>
    </lineage>
</organism>